<accession>A0A2M7VC97</accession>
<reference evidence="2" key="1">
    <citation type="submission" date="2017-09" db="EMBL/GenBank/DDBJ databases">
        <title>Depth-based differentiation of microbial function through sediment-hosted aquifers and enrichment of novel symbionts in the deep terrestrial subsurface.</title>
        <authorList>
            <person name="Probst A.J."/>
            <person name="Ladd B."/>
            <person name="Jarett J.K."/>
            <person name="Geller-Mcgrath D.E."/>
            <person name="Sieber C.M.K."/>
            <person name="Emerson J.B."/>
            <person name="Anantharaman K."/>
            <person name="Thomas B.C."/>
            <person name="Malmstrom R."/>
            <person name="Stieglmeier M."/>
            <person name="Klingl A."/>
            <person name="Woyke T."/>
            <person name="Ryan C.M."/>
            <person name="Banfield J.F."/>
        </authorList>
    </citation>
    <scope>NUCLEOTIDE SEQUENCE [LARGE SCALE GENOMIC DNA]</scope>
</reference>
<gene>
    <name evidence="1" type="ORF">COX80_00030</name>
</gene>
<dbReference type="Proteomes" id="UP000231453">
    <property type="component" value="Unassembled WGS sequence"/>
</dbReference>
<proteinExistence type="predicted"/>
<comment type="caution">
    <text evidence="1">The sequence shown here is derived from an EMBL/GenBank/DDBJ whole genome shotgun (WGS) entry which is preliminary data.</text>
</comment>
<name>A0A2M7VC97_9BACT</name>
<organism evidence="1 2">
    <name type="scientific">Candidatus Magasanikbacteria bacterium CG_4_10_14_0_2_um_filter_33_14</name>
    <dbReference type="NCBI Taxonomy" id="1974636"/>
    <lineage>
        <taxon>Bacteria</taxon>
        <taxon>Candidatus Magasanikiibacteriota</taxon>
    </lineage>
</organism>
<dbReference type="EMBL" id="PFPL01000001">
    <property type="protein sequence ID" value="PIZ96971.1"/>
    <property type="molecule type" value="Genomic_DNA"/>
</dbReference>
<evidence type="ECO:0000313" key="2">
    <source>
        <dbReference type="Proteomes" id="UP000231453"/>
    </source>
</evidence>
<sequence length="28" mass="3142">LAILELVKQNNVLLKQSKSFGDIELSKI</sequence>
<protein>
    <submittedName>
        <fullName evidence="1">Segregation and condensation protein A</fullName>
    </submittedName>
</protein>
<evidence type="ECO:0000313" key="1">
    <source>
        <dbReference type="EMBL" id="PIZ96971.1"/>
    </source>
</evidence>
<feature type="non-terminal residue" evidence="1">
    <location>
        <position position="1"/>
    </location>
</feature>
<dbReference type="AlphaFoldDB" id="A0A2M7VC97"/>